<dbReference type="GO" id="GO:0097363">
    <property type="term" value="F:protein O-acetylglucosaminyltransferase activity"/>
    <property type="evidence" value="ECO:0007669"/>
    <property type="project" value="UniProtKB-EC"/>
</dbReference>
<protein>
    <recommendedName>
        <fullName evidence="7">EGF domain-specific O-linked N-acetylglucosamine transferase</fullName>
        <ecNumber evidence="1">2.4.1.255</ecNumber>
    </recommendedName>
    <alternativeName>
        <fullName evidence="8">Extracellular O-linked N-acetylglucosamine transferase</fullName>
    </alternativeName>
</protein>
<keyword evidence="11" id="KW-0472">Membrane</keyword>
<comment type="catalytic activity">
    <reaction evidence="9">
        <text>L-seryl-[protein] + UDP-N-acetyl-alpha-D-glucosamine = 3-O-(N-acetyl-beta-D-glucosaminyl)-L-seryl-[protein] + UDP + H(+)</text>
        <dbReference type="Rhea" id="RHEA:48904"/>
        <dbReference type="Rhea" id="RHEA-COMP:9863"/>
        <dbReference type="Rhea" id="RHEA-COMP:12251"/>
        <dbReference type="ChEBI" id="CHEBI:15378"/>
        <dbReference type="ChEBI" id="CHEBI:29999"/>
        <dbReference type="ChEBI" id="CHEBI:57705"/>
        <dbReference type="ChEBI" id="CHEBI:58223"/>
        <dbReference type="ChEBI" id="CHEBI:90838"/>
        <dbReference type="EC" id="2.4.1.255"/>
    </reaction>
</comment>
<dbReference type="AlphaFoldDB" id="A0A9D4DYC6"/>
<accession>A0A9D4DYC6</accession>
<evidence type="ECO:0000256" key="3">
    <source>
        <dbReference type="ARBA" id="ARBA00022679"/>
    </source>
</evidence>
<reference evidence="13" key="2">
    <citation type="submission" date="2020-11" db="EMBL/GenBank/DDBJ databases">
        <authorList>
            <person name="McCartney M.A."/>
            <person name="Auch B."/>
            <person name="Kono T."/>
            <person name="Mallez S."/>
            <person name="Becker A."/>
            <person name="Gohl D.M."/>
            <person name="Silverstein K.A.T."/>
            <person name="Koren S."/>
            <person name="Bechman K.B."/>
            <person name="Herman A."/>
            <person name="Abrahante J.E."/>
            <person name="Garbe J."/>
        </authorList>
    </citation>
    <scope>NUCLEOTIDE SEQUENCE</scope>
    <source>
        <strain evidence="13">Duluth1</strain>
        <tissue evidence="13">Whole animal</tissue>
    </source>
</reference>
<dbReference type="InterPro" id="IPR049625">
    <property type="entry name" value="Glyco_transf_61_cat"/>
</dbReference>
<keyword evidence="5" id="KW-0256">Endoplasmic reticulum</keyword>
<keyword evidence="6" id="KW-0325">Glycoprotein</keyword>
<evidence type="ECO:0000256" key="2">
    <source>
        <dbReference type="ARBA" id="ARBA00022676"/>
    </source>
</evidence>
<evidence type="ECO:0000256" key="4">
    <source>
        <dbReference type="ARBA" id="ARBA00022729"/>
    </source>
</evidence>
<dbReference type="Proteomes" id="UP000828390">
    <property type="component" value="Unassembled WGS sequence"/>
</dbReference>
<feature type="transmembrane region" description="Helical" evidence="11">
    <location>
        <begin position="7"/>
        <end position="29"/>
    </location>
</feature>
<gene>
    <name evidence="13" type="ORF">DPMN_169680</name>
</gene>
<keyword evidence="14" id="KW-1185">Reference proteome</keyword>
<dbReference type="EMBL" id="JAIWYP010000009">
    <property type="protein sequence ID" value="KAH3768467.1"/>
    <property type="molecule type" value="Genomic_DNA"/>
</dbReference>
<proteinExistence type="predicted"/>
<dbReference type="PANTHER" id="PTHR20961:SF148">
    <property type="entry name" value="EGF DOMAIN-SPECIFIC O-LINKED N-ACETYLGLUCOSAMINE TRANSFERASE"/>
    <property type="match status" value="1"/>
</dbReference>
<dbReference type="Pfam" id="PF04577">
    <property type="entry name" value="Glyco_transf_61"/>
    <property type="match status" value="1"/>
</dbReference>
<feature type="domain" description="Glycosyltransferase 61 catalytic" evidence="12">
    <location>
        <begin position="284"/>
        <end position="396"/>
    </location>
</feature>
<comment type="catalytic activity">
    <reaction evidence="10">
        <text>L-threonyl-[protein] + UDP-N-acetyl-alpha-D-glucosamine = 3-O-(N-acetyl-beta-D-glucosaminyl)-L-threonyl-[protein] + UDP + H(+)</text>
        <dbReference type="Rhea" id="RHEA:48908"/>
        <dbReference type="Rhea" id="RHEA-COMP:11060"/>
        <dbReference type="Rhea" id="RHEA-COMP:12252"/>
        <dbReference type="ChEBI" id="CHEBI:15378"/>
        <dbReference type="ChEBI" id="CHEBI:30013"/>
        <dbReference type="ChEBI" id="CHEBI:57705"/>
        <dbReference type="ChEBI" id="CHEBI:58223"/>
        <dbReference type="ChEBI" id="CHEBI:90840"/>
        <dbReference type="EC" id="2.4.1.255"/>
    </reaction>
</comment>
<keyword evidence="11" id="KW-1133">Transmembrane helix</keyword>
<keyword evidence="2" id="KW-0328">Glycosyltransferase</keyword>
<evidence type="ECO:0000313" key="14">
    <source>
        <dbReference type="Proteomes" id="UP000828390"/>
    </source>
</evidence>
<evidence type="ECO:0000256" key="6">
    <source>
        <dbReference type="ARBA" id="ARBA00023180"/>
    </source>
</evidence>
<comment type="caution">
    <text evidence="13">The sequence shown here is derived from an EMBL/GenBank/DDBJ whole genome shotgun (WGS) entry which is preliminary data.</text>
</comment>
<reference evidence="13" key="1">
    <citation type="journal article" date="2019" name="bioRxiv">
        <title>The Genome of the Zebra Mussel, Dreissena polymorpha: A Resource for Invasive Species Research.</title>
        <authorList>
            <person name="McCartney M.A."/>
            <person name="Auch B."/>
            <person name="Kono T."/>
            <person name="Mallez S."/>
            <person name="Zhang Y."/>
            <person name="Obille A."/>
            <person name="Becker A."/>
            <person name="Abrahante J.E."/>
            <person name="Garbe J."/>
            <person name="Badalamenti J.P."/>
            <person name="Herman A."/>
            <person name="Mangelson H."/>
            <person name="Liachko I."/>
            <person name="Sullivan S."/>
            <person name="Sone E.D."/>
            <person name="Koren S."/>
            <person name="Silverstein K.A.T."/>
            <person name="Beckman K.B."/>
            <person name="Gohl D.M."/>
        </authorList>
    </citation>
    <scope>NUCLEOTIDE SEQUENCE</scope>
    <source>
        <strain evidence="13">Duluth1</strain>
        <tissue evidence="13">Whole animal</tissue>
    </source>
</reference>
<evidence type="ECO:0000259" key="12">
    <source>
        <dbReference type="Pfam" id="PF04577"/>
    </source>
</evidence>
<evidence type="ECO:0000256" key="9">
    <source>
        <dbReference type="ARBA" id="ARBA00048317"/>
    </source>
</evidence>
<dbReference type="EC" id="2.4.1.255" evidence="1"/>
<evidence type="ECO:0000256" key="8">
    <source>
        <dbReference type="ARBA" id="ARBA00042574"/>
    </source>
</evidence>
<keyword evidence="4" id="KW-0732">Signal</keyword>
<keyword evidence="3" id="KW-0808">Transferase</keyword>
<evidence type="ECO:0000313" key="13">
    <source>
        <dbReference type="EMBL" id="KAH3768467.1"/>
    </source>
</evidence>
<evidence type="ECO:0000256" key="10">
    <source>
        <dbReference type="ARBA" id="ARBA00049432"/>
    </source>
</evidence>
<keyword evidence="11" id="KW-0812">Transmembrane</keyword>
<organism evidence="13 14">
    <name type="scientific">Dreissena polymorpha</name>
    <name type="common">Zebra mussel</name>
    <name type="synonym">Mytilus polymorpha</name>
    <dbReference type="NCBI Taxonomy" id="45954"/>
    <lineage>
        <taxon>Eukaryota</taxon>
        <taxon>Metazoa</taxon>
        <taxon>Spiralia</taxon>
        <taxon>Lophotrochozoa</taxon>
        <taxon>Mollusca</taxon>
        <taxon>Bivalvia</taxon>
        <taxon>Autobranchia</taxon>
        <taxon>Heteroconchia</taxon>
        <taxon>Euheterodonta</taxon>
        <taxon>Imparidentia</taxon>
        <taxon>Neoheterodontei</taxon>
        <taxon>Myida</taxon>
        <taxon>Dreissenoidea</taxon>
        <taxon>Dreissenidae</taxon>
        <taxon>Dreissena</taxon>
    </lineage>
</organism>
<evidence type="ECO:0000256" key="11">
    <source>
        <dbReference type="SAM" id="Phobius"/>
    </source>
</evidence>
<dbReference type="PANTHER" id="PTHR20961">
    <property type="entry name" value="GLYCOSYLTRANSFERASE"/>
    <property type="match status" value="1"/>
</dbReference>
<evidence type="ECO:0000256" key="1">
    <source>
        <dbReference type="ARBA" id="ARBA00011970"/>
    </source>
</evidence>
<sequence length="464" mass="53808">MRSRQQLKSVLTILVLVSTIGSVFLFLHYQEEMTRLMSSLKKRQIQILAYIEQPGFIVQNENKYMYEYFTDKFVIDKEPFLSWFNKNNQIHICGDRLTVYGKYFGVARNIVMHPGKLSKNSVKGGEQVKAVLGQTEGQEYFNLNSDFWELSCDTNDTSQQKLSNSGLNWKNNIKIVSTANNASNHVHKYTFGVLRGDYANLHNWMRCIFNVFILMSFLKVQPSEMSILFLDAHPFTPLDKAWDVIYSTPIRVGHLSQPVHYENFIWGVEERLMPFSEHVDPPIPYLEEFRTFVLDRFDLPTKDVLNCKKLRITFIVRRNAVYHPRNAEGNVGRKVFNEAEVVETLMKAFPGSHVQAALMEALPMKSQLEISSQTDLWIGMHGAGMTHIAFLPKHAAALELFQKDFKVNRPWFVCFHSITMWRGMHYDSWENTDGNLEMPHDYTIVPTDVIAQKTQKLVEQMCPK</sequence>
<name>A0A9D4DYC6_DREPO</name>
<dbReference type="InterPro" id="IPR007657">
    <property type="entry name" value="Glycosyltransferase_61"/>
</dbReference>
<evidence type="ECO:0000256" key="7">
    <source>
        <dbReference type="ARBA" id="ARBA00040944"/>
    </source>
</evidence>
<evidence type="ECO:0000256" key="5">
    <source>
        <dbReference type="ARBA" id="ARBA00022824"/>
    </source>
</evidence>